<evidence type="ECO:0000259" key="1">
    <source>
        <dbReference type="PROSITE" id="PS51819"/>
    </source>
</evidence>
<dbReference type="InterPro" id="IPR037523">
    <property type="entry name" value="VOC_core"/>
</dbReference>
<keyword evidence="3" id="KW-1185">Reference proteome</keyword>
<sequence>MKNVVGYMDILYLPVLDIEETIKWYQEKLGFHWNGICFDLGKGPAIMLVTVDSEEDVKLTYKTDHWEGKNYEMHLLSFKSDNIEETYKTLKERGVSVSELKTYDENRKNFRFYDLNGNRFDVWQPIP</sequence>
<dbReference type="Proteomes" id="UP001597541">
    <property type="component" value="Unassembled WGS sequence"/>
</dbReference>
<accession>A0ABW5PDV8</accession>
<dbReference type="Gene3D" id="3.10.180.10">
    <property type="entry name" value="2,3-Dihydroxybiphenyl 1,2-Dioxygenase, domain 1"/>
    <property type="match status" value="1"/>
</dbReference>
<dbReference type="Pfam" id="PF00903">
    <property type="entry name" value="Glyoxalase"/>
    <property type="match status" value="1"/>
</dbReference>
<name>A0ABW5PDV8_9BACL</name>
<dbReference type="SUPFAM" id="SSF54593">
    <property type="entry name" value="Glyoxalase/Bleomycin resistance protein/Dihydroxybiphenyl dioxygenase"/>
    <property type="match status" value="1"/>
</dbReference>
<dbReference type="InterPro" id="IPR004360">
    <property type="entry name" value="Glyas_Fos-R_dOase_dom"/>
</dbReference>
<dbReference type="RefSeq" id="WP_377603170.1">
    <property type="nucleotide sequence ID" value="NZ_JBHUME010000008.1"/>
</dbReference>
<dbReference type="InterPro" id="IPR029068">
    <property type="entry name" value="Glyas_Bleomycin-R_OHBP_Dase"/>
</dbReference>
<organism evidence="2 3">
    <name type="scientific">Paenibacillus gansuensis</name>
    <dbReference type="NCBI Taxonomy" id="306542"/>
    <lineage>
        <taxon>Bacteria</taxon>
        <taxon>Bacillati</taxon>
        <taxon>Bacillota</taxon>
        <taxon>Bacilli</taxon>
        <taxon>Bacillales</taxon>
        <taxon>Paenibacillaceae</taxon>
        <taxon>Paenibacillus</taxon>
    </lineage>
</organism>
<evidence type="ECO:0000313" key="2">
    <source>
        <dbReference type="EMBL" id="MFD2613165.1"/>
    </source>
</evidence>
<feature type="domain" description="VOC" evidence="1">
    <location>
        <begin position="7"/>
        <end position="125"/>
    </location>
</feature>
<dbReference type="PROSITE" id="PS51819">
    <property type="entry name" value="VOC"/>
    <property type="match status" value="1"/>
</dbReference>
<dbReference type="CDD" id="cd06587">
    <property type="entry name" value="VOC"/>
    <property type="match status" value="1"/>
</dbReference>
<proteinExistence type="predicted"/>
<gene>
    <name evidence="2" type="ORF">ACFSUF_12090</name>
</gene>
<reference evidence="3" key="1">
    <citation type="journal article" date="2019" name="Int. J. Syst. Evol. Microbiol.">
        <title>The Global Catalogue of Microorganisms (GCM) 10K type strain sequencing project: providing services to taxonomists for standard genome sequencing and annotation.</title>
        <authorList>
            <consortium name="The Broad Institute Genomics Platform"/>
            <consortium name="The Broad Institute Genome Sequencing Center for Infectious Disease"/>
            <person name="Wu L."/>
            <person name="Ma J."/>
        </authorList>
    </citation>
    <scope>NUCLEOTIDE SEQUENCE [LARGE SCALE GENOMIC DNA]</scope>
    <source>
        <strain evidence="3">KCTC 3950</strain>
    </source>
</reference>
<protein>
    <submittedName>
        <fullName evidence="2">VOC family protein</fullName>
    </submittedName>
</protein>
<dbReference type="EMBL" id="JBHUME010000008">
    <property type="protein sequence ID" value="MFD2613165.1"/>
    <property type="molecule type" value="Genomic_DNA"/>
</dbReference>
<evidence type="ECO:0000313" key="3">
    <source>
        <dbReference type="Proteomes" id="UP001597541"/>
    </source>
</evidence>
<comment type="caution">
    <text evidence="2">The sequence shown here is derived from an EMBL/GenBank/DDBJ whole genome shotgun (WGS) entry which is preliminary data.</text>
</comment>